<dbReference type="PANTHER" id="PTHR43004:SF19">
    <property type="entry name" value="BINDING MONOOXYGENASE, PUTATIVE (JCVI)-RELATED"/>
    <property type="match status" value="1"/>
</dbReference>
<sequence>MRIHTLISGAGPTGLTLAVDLARRGIPVRIVDKAVRHPTGSRGDTLQPRTLEVFDDLGIIDRVLRAGAPQPIVLAYRAGAPERELRMTDPIPPSSAVPYPNPWTLGQADTEAILRARLAEFGVEVEIATETAGFAADDSGVTVTLAHAGTTETVRADYLIGADGAHSLVRRTLGIEFDGSTDESTRLLLGDVRADALDHTHGHCFASADAATGIVFSPLPGRPHFQVGMPLPAGIEPGLGLLQTAVDTCAGRSDIRLTDLTWCTVWRPNIRLARRFRSGRVLLAGDAAHVHPPTGGQGLNTGVQDAYNLGWKLATGDDELLDTYDIERRAVAAAVLGISTALLHRATSGAEDAHRRDHTHQLDLTYRDPAATGTLVPGDRAPDASVTDIAGQRLRLFDLYRGPHHTLVSFGETAPCATVPDVHVWSVRGPGHRPSDPGIGRHVIDVDGHAFRDYDARPGTLILVRPDGHIAARTDPASSG</sequence>
<comment type="similarity">
    <text evidence="2">Belongs to the PheA/TfdB FAD monooxygenase family.</text>
</comment>
<feature type="domain" description="FAD-binding" evidence="5">
    <location>
        <begin position="4"/>
        <end position="336"/>
    </location>
</feature>
<evidence type="ECO:0000256" key="4">
    <source>
        <dbReference type="ARBA" id="ARBA00022827"/>
    </source>
</evidence>
<dbReference type="InterPro" id="IPR036249">
    <property type="entry name" value="Thioredoxin-like_sf"/>
</dbReference>
<dbReference type="InterPro" id="IPR002938">
    <property type="entry name" value="FAD-bd"/>
</dbReference>
<dbReference type="Gene3D" id="3.30.70.2450">
    <property type="match status" value="1"/>
</dbReference>
<accession>A0ABR4ZLG7</accession>
<comment type="caution">
    <text evidence="6">The sequence shown here is derived from an EMBL/GenBank/DDBJ whole genome shotgun (WGS) entry which is preliminary data.</text>
</comment>
<keyword evidence="7" id="KW-1185">Reference proteome</keyword>
<organism evidence="6 7">
    <name type="scientific">Nocardia vulneris</name>
    <dbReference type="NCBI Taxonomy" id="1141657"/>
    <lineage>
        <taxon>Bacteria</taxon>
        <taxon>Bacillati</taxon>
        <taxon>Actinomycetota</taxon>
        <taxon>Actinomycetes</taxon>
        <taxon>Mycobacteriales</taxon>
        <taxon>Nocardiaceae</taxon>
        <taxon>Nocardia</taxon>
    </lineage>
</organism>
<dbReference type="EMBL" id="JNFP01000004">
    <property type="protein sequence ID" value="KIA66088.1"/>
    <property type="molecule type" value="Genomic_DNA"/>
</dbReference>
<dbReference type="Pfam" id="PF01494">
    <property type="entry name" value="FAD_binding_3"/>
    <property type="match status" value="1"/>
</dbReference>
<dbReference type="Gene3D" id="3.40.30.120">
    <property type="match status" value="1"/>
</dbReference>
<evidence type="ECO:0000259" key="5">
    <source>
        <dbReference type="Pfam" id="PF01494"/>
    </source>
</evidence>
<evidence type="ECO:0000256" key="1">
    <source>
        <dbReference type="ARBA" id="ARBA00001974"/>
    </source>
</evidence>
<dbReference type="SUPFAM" id="SSF51905">
    <property type="entry name" value="FAD/NAD(P)-binding domain"/>
    <property type="match status" value="1"/>
</dbReference>
<protein>
    <submittedName>
        <fullName evidence="6">3-(3-hydroxyphenyl)propionate hydroxylase</fullName>
    </submittedName>
</protein>
<comment type="cofactor">
    <cofactor evidence="1">
        <name>FAD</name>
        <dbReference type="ChEBI" id="CHEBI:57692"/>
    </cofactor>
</comment>
<evidence type="ECO:0000313" key="6">
    <source>
        <dbReference type="EMBL" id="KIA66088.1"/>
    </source>
</evidence>
<evidence type="ECO:0000313" key="7">
    <source>
        <dbReference type="Proteomes" id="UP000031364"/>
    </source>
</evidence>
<dbReference type="PRINTS" id="PR00420">
    <property type="entry name" value="RNGMNOXGNASE"/>
</dbReference>
<dbReference type="NCBIfam" id="NF004832">
    <property type="entry name" value="PRK06184.1"/>
    <property type="match status" value="1"/>
</dbReference>
<keyword evidence="3" id="KW-0285">Flavoprotein</keyword>
<evidence type="ECO:0000256" key="3">
    <source>
        <dbReference type="ARBA" id="ARBA00022630"/>
    </source>
</evidence>
<proteinExistence type="inferred from homology"/>
<dbReference type="RefSeq" id="WP_043665054.1">
    <property type="nucleotide sequence ID" value="NZ_BDCI01000002.1"/>
</dbReference>
<reference evidence="6 7" key="1">
    <citation type="journal article" date="2014" name="Int. J. Syst. Evol. Microbiol.">
        <title>Nocardia vulneris sp. nov., isolated from wounds of human patients in North America.</title>
        <authorList>
            <person name="Lasker B.A."/>
            <person name="Bell M."/>
            <person name="Klenk H.P."/>
            <person name="Sproer C."/>
            <person name="Schumann C."/>
            <person name="Schumann P."/>
            <person name="Brown J.M."/>
        </authorList>
    </citation>
    <scope>NUCLEOTIDE SEQUENCE [LARGE SCALE GENOMIC DNA]</scope>
    <source>
        <strain evidence="6 7">W9851</strain>
    </source>
</reference>
<dbReference type="SUPFAM" id="SSF52833">
    <property type="entry name" value="Thioredoxin-like"/>
    <property type="match status" value="1"/>
</dbReference>
<dbReference type="InterPro" id="IPR050641">
    <property type="entry name" value="RIFMO-like"/>
</dbReference>
<name>A0ABR4ZLG7_9NOCA</name>
<evidence type="ECO:0000256" key="2">
    <source>
        <dbReference type="ARBA" id="ARBA00007801"/>
    </source>
</evidence>
<dbReference type="InterPro" id="IPR036188">
    <property type="entry name" value="FAD/NAD-bd_sf"/>
</dbReference>
<dbReference type="Proteomes" id="UP000031364">
    <property type="component" value="Unassembled WGS sequence"/>
</dbReference>
<keyword evidence="4" id="KW-0274">FAD</keyword>
<dbReference type="PANTHER" id="PTHR43004">
    <property type="entry name" value="TRK SYSTEM POTASSIUM UPTAKE PROTEIN"/>
    <property type="match status" value="1"/>
</dbReference>
<dbReference type="Gene3D" id="3.50.50.60">
    <property type="entry name" value="FAD/NAD(P)-binding domain"/>
    <property type="match status" value="1"/>
</dbReference>
<gene>
    <name evidence="6" type="ORF">FG87_04605</name>
</gene>